<keyword evidence="1" id="KW-1133">Transmembrane helix</keyword>
<keyword evidence="1" id="KW-0472">Membrane</keyword>
<keyword evidence="3" id="KW-1185">Reference proteome</keyword>
<evidence type="ECO:0000256" key="1">
    <source>
        <dbReference type="SAM" id="Phobius"/>
    </source>
</evidence>
<proteinExistence type="predicted"/>
<keyword evidence="1" id="KW-0812">Transmembrane</keyword>
<accession>A0A6N8TZ58</accession>
<feature type="transmembrane region" description="Helical" evidence="1">
    <location>
        <begin position="7"/>
        <end position="28"/>
    </location>
</feature>
<dbReference type="AlphaFoldDB" id="A0A6N8TZ58"/>
<dbReference type="EMBL" id="WUUK01000001">
    <property type="protein sequence ID" value="MXQ49986.1"/>
    <property type="molecule type" value="Genomic_DNA"/>
</dbReference>
<gene>
    <name evidence="2" type="ORF">GQ671_01555</name>
</gene>
<sequence>MERKKPINIVAWIGLTSVLAFTLVPLMFKKVKTDEEKRSARRILYILLGIVIAVIIFRMSLITAFIIGFMAIVFVQRKNYTKKQLVIYTTVVLLLLATTYFILGTNSAFVQSH</sequence>
<protein>
    <submittedName>
        <fullName evidence="2">Uncharacterized protein</fullName>
    </submittedName>
</protein>
<dbReference type="RefSeq" id="WP_160651673.1">
    <property type="nucleotide sequence ID" value="NZ_JBHRWU010000001.1"/>
</dbReference>
<evidence type="ECO:0000313" key="2">
    <source>
        <dbReference type="EMBL" id="MXQ49986.1"/>
    </source>
</evidence>
<evidence type="ECO:0000313" key="3">
    <source>
        <dbReference type="Proteomes" id="UP000436284"/>
    </source>
</evidence>
<comment type="caution">
    <text evidence="2">The sequence shown here is derived from an EMBL/GenBank/DDBJ whole genome shotgun (WGS) entry which is preliminary data.</text>
</comment>
<feature type="transmembrane region" description="Helical" evidence="1">
    <location>
        <begin position="85"/>
        <end position="103"/>
    </location>
</feature>
<organism evidence="2 3">
    <name type="scientific">Salinicoccus hispanicus</name>
    <dbReference type="NCBI Taxonomy" id="157225"/>
    <lineage>
        <taxon>Bacteria</taxon>
        <taxon>Bacillati</taxon>
        <taxon>Bacillota</taxon>
        <taxon>Bacilli</taxon>
        <taxon>Bacillales</taxon>
        <taxon>Staphylococcaceae</taxon>
        <taxon>Salinicoccus</taxon>
    </lineage>
</organism>
<dbReference type="OrthoDB" id="9909097at2"/>
<name>A0A6N8TZ58_9STAP</name>
<feature type="transmembrane region" description="Helical" evidence="1">
    <location>
        <begin position="43"/>
        <end position="73"/>
    </location>
</feature>
<reference evidence="2 3" key="1">
    <citation type="submission" date="2019-12" db="EMBL/GenBank/DDBJ databases">
        <title>Salinicoccus cyprini sp. nov., isolated from gastro-intestinal tract of mirror carp, Cyprinus carpio var. specularis, collected from Gobind Sagar Reservoir, Himachal Pradesh, India.</title>
        <authorList>
            <person name="Talwar C."/>
            <person name="Singh A.K."/>
            <person name="Lal R."/>
            <person name="Negi R.K."/>
        </authorList>
    </citation>
    <scope>NUCLEOTIDE SEQUENCE [LARGE SCALE GENOMIC DNA]</scope>
    <source>
        <strain evidence="2 3">J-82</strain>
    </source>
</reference>
<dbReference type="Proteomes" id="UP000436284">
    <property type="component" value="Unassembled WGS sequence"/>
</dbReference>